<proteinExistence type="predicted"/>
<accession>A0A5D4RYE4</accession>
<name>A0A5D4RYE4_9BACI</name>
<organism evidence="2 3">
    <name type="scientific">Rossellomorea marisflavi</name>
    <dbReference type="NCBI Taxonomy" id="189381"/>
    <lineage>
        <taxon>Bacteria</taxon>
        <taxon>Bacillati</taxon>
        <taxon>Bacillota</taxon>
        <taxon>Bacilli</taxon>
        <taxon>Bacillales</taxon>
        <taxon>Bacillaceae</taxon>
        <taxon>Rossellomorea</taxon>
    </lineage>
</organism>
<gene>
    <name evidence="2" type="ORF">FZC83_01945</name>
</gene>
<keyword evidence="1" id="KW-1133">Transmembrane helix</keyword>
<feature type="transmembrane region" description="Helical" evidence="1">
    <location>
        <begin position="12"/>
        <end position="30"/>
    </location>
</feature>
<dbReference type="EMBL" id="VTEQ01000001">
    <property type="protein sequence ID" value="TYS56357.1"/>
    <property type="molecule type" value="Genomic_DNA"/>
</dbReference>
<evidence type="ECO:0000256" key="1">
    <source>
        <dbReference type="SAM" id="Phobius"/>
    </source>
</evidence>
<evidence type="ECO:0000313" key="3">
    <source>
        <dbReference type="Proteomes" id="UP000322997"/>
    </source>
</evidence>
<sequence length="209" mass="24210">MRDLIKIQYLKFLLRALILVVALFITVNAIRGSYKEDSTKIVKQHEEVKEDHYIVTKELIVNKLTSKSQLVSMEQDFVKSYTDVDKSIWGDRHTELTLKGKYMLGLETKDIEVKHVDNEQGIVYLKLGKPSLISLEIPYDQVEFDKTKGWLRLAANEDEEAKFYKSVVKDVKKRILADDEIVKQAKIHNKEVVEGLLKMIPDVKSIVFE</sequence>
<keyword evidence="1" id="KW-0472">Membrane</keyword>
<protein>
    <submittedName>
        <fullName evidence="2">DUF4230 domain-containing protein</fullName>
    </submittedName>
</protein>
<comment type="caution">
    <text evidence="2">The sequence shown here is derived from an EMBL/GenBank/DDBJ whole genome shotgun (WGS) entry which is preliminary data.</text>
</comment>
<reference evidence="2 3" key="1">
    <citation type="submission" date="2019-08" db="EMBL/GenBank/DDBJ databases">
        <title>Bacillus genomes from the desert of Cuatro Cienegas, Coahuila.</title>
        <authorList>
            <person name="Olmedo-Alvarez G."/>
        </authorList>
    </citation>
    <scope>NUCLEOTIDE SEQUENCE [LARGE SCALE GENOMIC DNA]</scope>
    <source>
        <strain evidence="2 3">CH108_3D</strain>
    </source>
</reference>
<evidence type="ECO:0000313" key="2">
    <source>
        <dbReference type="EMBL" id="TYS56357.1"/>
    </source>
</evidence>
<dbReference type="RefSeq" id="WP_148984391.1">
    <property type="nucleotide sequence ID" value="NZ_VTEQ01000001.1"/>
</dbReference>
<dbReference type="AlphaFoldDB" id="A0A5D4RYE4"/>
<keyword evidence="1" id="KW-0812">Transmembrane</keyword>
<dbReference type="Proteomes" id="UP000322997">
    <property type="component" value="Unassembled WGS sequence"/>
</dbReference>